<keyword evidence="2" id="KW-0479">Metal-binding</keyword>
<dbReference type="PANTHER" id="PTHR41536">
    <property type="entry name" value="PKHD-TYPE HYDROXYLASE YBIX"/>
    <property type="match status" value="1"/>
</dbReference>
<keyword evidence="3" id="KW-0223">Dioxygenase</keyword>
<accession>A0AA48LY90</accession>
<reference evidence="8" key="1">
    <citation type="submission" date="2023-07" db="EMBL/GenBank/DDBJ databases">
        <authorList>
            <person name="Pelsma A.J. K."/>
        </authorList>
    </citation>
    <scope>NUCLEOTIDE SEQUENCE</scope>
</reference>
<dbReference type="PROSITE" id="PS51471">
    <property type="entry name" value="FE2OG_OXY"/>
    <property type="match status" value="1"/>
</dbReference>
<evidence type="ECO:0000259" key="7">
    <source>
        <dbReference type="PROSITE" id="PS51471"/>
    </source>
</evidence>
<gene>
    <name evidence="8" type="ORF">AMST5_01313</name>
</gene>
<dbReference type="InterPro" id="IPR044862">
    <property type="entry name" value="Pro_4_hyd_alph_FE2OG_OXY"/>
</dbReference>
<feature type="region of interest" description="Disordered" evidence="6">
    <location>
        <begin position="27"/>
        <end position="49"/>
    </location>
</feature>
<dbReference type="GO" id="GO:0005506">
    <property type="term" value="F:iron ion binding"/>
    <property type="evidence" value="ECO:0007669"/>
    <property type="project" value="InterPro"/>
</dbReference>
<name>A0AA48LY90_9ZZZZ</name>
<proteinExistence type="inferred from homology"/>
<feature type="domain" description="Fe2OG dioxygenase" evidence="7">
    <location>
        <begin position="77"/>
        <end position="177"/>
    </location>
</feature>
<dbReference type="GO" id="GO:0006974">
    <property type="term" value="P:DNA damage response"/>
    <property type="evidence" value="ECO:0007669"/>
    <property type="project" value="TreeGrafter"/>
</dbReference>
<dbReference type="SMART" id="SM00702">
    <property type="entry name" value="P4Hc"/>
    <property type="match status" value="1"/>
</dbReference>
<dbReference type="NCBIfam" id="NF003975">
    <property type="entry name" value="PRK05467.1-4"/>
    <property type="match status" value="1"/>
</dbReference>
<dbReference type="InterPro" id="IPR006620">
    <property type="entry name" value="Pro_4_hyd_alph"/>
</dbReference>
<keyword evidence="4 8" id="KW-0560">Oxidoreductase</keyword>
<evidence type="ECO:0000256" key="4">
    <source>
        <dbReference type="ARBA" id="ARBA00023002"/>
    </source>
</evidence>
<comment type="cofactor">
    <cofactor evidence="1">
        <name>L-ascorbate</name>
        <dbReference type="ChEBI" id="CHEBI:38290"/>
    </cofactor>
</comment>
<evidence type="ECO:0000256" key="5">
    <source>
        <dbReference type="ARBA" id="ARBA00023004"/>
    </source>
</evidence>
<dbReference type="Gene3D" id="4.10.860.20">
    <property type="entry name" value="Rabenosyn, Rab binding domain"/>
    <property type="match status" value="1"/>
</dbReference>
<dbReference type="EMBL" id="OY288114">
    <property type="protein sequence ID" value="CAJ0860556.1"/>
    <property type="molecule type" value="Genomic_DNA"/>
</dbReference>
<dbReference type="GO" id="GO:0016706">
    <property type="term" value="F:2-oxoglutarate-dependent dioxygenase activity"/>
    <property type="evidence" value="ECO:0007669"/>
    <property type="project" value="InterPro"/>
</dbReference>
<evidence type="ECO:0000256" key="2">
    <source>
        <dbReference type="ARBA" id="ARBA00022723"/>
    </source>
</evidence>
<dbReference type="Pfam" id="PF13640">
    <property type="entry name" value="2OG-FeII_Oxy_3"/>
    <property type="match status" value="1"/>
</dbReference>
<dbReference type="Gene3D" id="2.60.120.620">
    <property type="entry name" value="q2cbj1_9rhob like domain"/>
    <property type="match status" value="1"/>
</dbReference>
<dbReference type="HAMAP" id="MF_00657">
    <property type="entry name" value="Hydroxyl_YbiX"/>
    <property type="match status" value="1"/>
</dbReference>
<sequence length="226" mass="24356">MLAHVPRVLGKAEVLRLRDALVGASWEDGASSGGASKTAKRSSQLPPDSELSRQLGAAVASALLASPAFVAAAIPLRIFPPLLERHEVGDRFDAHVDNAVRGDALTGARIRVDLAATVLLSEPHEYEGGHLIVEDIFGSREFKPHAGDAVLFSAASLNMVTPVTRGERLASFVWLQSMIQSDEARDLVCDLDATIQDLSTRIDGDDTDIRKLSTVYHNLIRIWGEA</sequence>
<dbReference type="InterPro" id="IPR041097">
    <property type="entry name" value="PKHD_C"/>
</dbReference>
<dbReference type="GO" id="GO:0006879">
    <property type="term" value="P:intracellular iron ion homeostasis"/>
    <property type="evidence" value="ECO:0007669"/>
    <property type="project" value="TreeGrafter"/>
</dbReference>
<dbReference type="Pfam" id="PF18331">
    <property type="entry name" value="PKHD_C"/>
    <property type="match status" value="1"/>
</dbReference>
<dbReference type="GO" id="GO:0031418">
    <property type="term" value="F:L-ascorbic acid binding"/>
    <property type="evidence" value="ECO:0007669"/>
    <property type="project" value="InterPro"/>
</dbReference>
<dbReference type="InterPro" id="IPR005123">
    <property type="entry name" value="Oxoglu/Fe-dep_dioxygenase_dom"/>
</dbReference>
<dbReference type="PANTHER" id="PTHR41536:SF1">
    <property type="entry name" value="PKHD-TYPE HYDROXYLASE YBIX"/>
    <property type="match status" value="1"/>
</dbReference>
<keyword evidence="5" id="KW-0408">Iron</keyword>
<evidence type="ECO:0000313" key="8">
    <source>
        <dbReference type="EMBL" id="CAJ0860556.1"/>
    </source>
</evidence>
<organism evidence="8">
    <name type="scientific">freshwater sediment metagenome</name>
    <dbReference type="NCBI Taxonomy" id="556182"/>
    <lineage>
        <taxon>unclassified sequences</taxon>
        <taxon>metagenomes</taxon>
        <taxon>ecological metagenomes</taxon>
    </lineage>
</organism>
<evidence type="ECO:0000256" key="3">
    <source>
        <dbReference type="ARBA" id="ARBA00022964"/>
    </source>
</evidence>
<protein>
    <submittedName>
        <fullName evidence="8">PKHD-type hydroxylase</fullName>
        <ecNumber evidence="8">1.14.11.-</ecNumber>
    </submittedName>
</protein>
<dbReference type="AlphaFoldDB" id="A0AA48LY90"/>
<dbReference type="NCBIfam" id="NF003974">
    <property type="entry name" value="PRK05467.1-3"/>
    <property type="match status" value="1"/>
</dbReference>
<evidence type="ECO:0000256" key="1">
    <source>
        <dbReference type="ARBA" id="ARBA00001961"/>
    </source>
</evidence>
<evidence type="ECO:0000256" key="6">
    <source>
        <dbReference type="SAM" id="MobiDB-lite"/>
    </source>
</evidence>
<dbReference type="EC" id="1.14.11.-" evidence="8"/>
<dbReference type="InterPro" id="IPR023550">
    <property type="entry name" value="PKHD_hydroxylase"/>
</dbReference>